<dbReference type="EMBL" id="JBALHR010000005">
    <property type="protein sequence ID" value="MEH7828539.1"/>
    <property type="molecule type" value="Genomic_DNA"/>
</dbReference>
<evidence type="ECO:0000256" key="1">
    <source>
        <dbReference type="ARBA" id="ARBA00011073"/>
    </source>
</evidence>
<evidence type="ECO:0000256" key="5">
    <source>
        <dbReference type="PROSITE-ProRule" id="PRU01240"/>
    </source>
</evidence>
<evidence type="ECO:0000256" key="3">
    <source>
        <dbReference type="ARBA" id="ARBA00022801"/>
    </source>
</evidence>
<dbReference type="InterPro" id="IPR000209">
    <property type="entry name" value="Peptidase_S8/S53_dom"/>
</dbReference>
<sequence>MNAARRIILALLLALTAGLAQAADCVRPGDIIDVPSRGFPAGEGPQITLDHGGVSIRLEPLAVTASRVRLRLPLVGLPWGTEIRIRQHGRNGKPKTLAVRVICQNDGKPGAGADALARKRRVPLERATANDVAAPSGAPEYLLAGSADQAGKAEALLQAEGATILRRKSLPGLRLSMLAVDLNGQMTLGQLRSALGRRDIKVSSGRHAVYRAAAGPTAWAPQMVGQNPVAPCRLGSSIRIGLIDGPVDPGQPALAGVPIRSTSVLQTEERQGSPDHATGIAALIAAPGGGDLPPGIAPGAQLYSVVAFARAGGREVARLENIASALDWLIQSRVRIINMSIAGPENDTLAEIIRIADAAGIVMLAAAGNGGKPGVAYPASDPRVIGVTAVDADRKLYRKANTGPEVAFAAPGVDLLVPKGQGTAYRSGTSYATAIATAIAAQAMARGASGRDGVIAALRAGAEDLGPAGQDSQFGWGLIRLPGGC</sequence>
<dbReference type="PROSITE" id="PS51892">
    <property type="entry name" value="SUBTILASE"/>
    <property type="match status" value="1"/>
</dbReference>
<name>A0ABU8BV20_9RHOB</name>
<dbReference type="InterPro" id="IPR050131">
    <property type="entry name" value="Peptidase_S8_subtilisin-like"/>
</dbReference>
<keyword evidence="9" id="KW-1185">Reference proteome</keyword>
<evidence type="ECO:0000313" key="9">
    <source>
        <dbReference type="Proteomes" id="UP001431963"/>
    </source>
</evidence>
<feature type="active site" description="Charge relay system" evidence="5">
    <location>
        <position position="244"/>
    </location>
</feature>
<dbReference type="PANTHER" id="PTHR43806">
    <property type="entry name" value="PEPTIDASE S8"/>
    <property type="match status" value="1"/>
</dbReference>
<keyword evidence="4 5" id="KW-0720">Serine protease</keyword>
<evidence type="ECO:0000313" key="8">
    <source>
        <dbReference type="EMBL" id="MEH7828539.1"/>
    </source>
</evidence>
<evidence type="ECO:0000259" key="7">
    <source>
        <dbReference type="Pfam" id="PF00082"/>
    </source>
</evidence>
<dbReference type="PANTHER" id="PTHR43806:SF11">
    <property type="entry name" value="CEREVISIN-RELATED"/>
    <property type="match status" value="1"/>
</dbReference>
<keyword evidence="6" id="KW-0732">Signal</keyword>
<keyword evidence="2 5" id="KW-0645">Protease</keyword>
<keyword evidence="3 5" id="KW-0378">Hydrolase</keyword>
<dbReference type="InterPro" id="IPR036852">
    <property type="entry name" value="Peptidase_S8/S53_dom_sf"/>
</dbReference>
<feature type="signal peptide" evidence="6">
    <location>
        <begin position="1"/>
        <end position="22"/>
    </location>
</feature>
<gene>
    <name evidence="8" type="ORF">V6590_10290</name>
</gene>
<evidence type="ECO:0000256" key="6">
    <source>
        <dbReference type="SAM" id="SignalP"/>
    </source>
</evidence>
<dbReference type="Gene3D" id="3.40.50.200">
    <property type="entry name" value="Peptidase S8/S53 domain"/>
    <property type="match status" value="1"/>
</dbReference>
<proteinExistence type="inferred from homology"/>
<comment type="similarity">
    <text evidence="1 5">Belongs to the peptidase S8 family.</text>
</comment>
<feature type="domain" description="Peptidase S8/S53" evidence="7">
    <location>
        <begin position="235"/>
        <end position="477"/>
    </location>
</feature>
<evidence type="ECO:0000256" key="2">
    <source>
        <dbReference type="ARBA" id="ARBA00022670"/>
    </source>
</evidence>
<evidence type="ECO:0000256" key="4">
    <source>
        <dbReference type="ARBA" id="ARBA00022825"/>
    </source>
</evidence>
<feature type="active site" description="Charge relay system" evidence="5">
    <location>
        <position position="276"/>
    </location>
</feature>
<dbReference type="SUPFAM" id="SSF52743">
    <property type="entry name" value="Subtilisin-like"/>
    <property type="match status" value="1"/>
</dbReference>
<protein>
    <submittedName>
        <fullName evidence="8">S8 family serine peptidase</fullName>
    </submittedName>
</protein>
<dbReference type="RefSeq" id="WP_335422590.1">
    <property type="nucleotide sequence ID" value="NZ_JBALHR010000005.1"/>
</dbReference>
<reference evidence="8" key="1">
    <citation type="submission" date="2024-02" db="EMBL/GenBank/DDBJ databases">
        <title>Genome sequences of strain Gemmobacter sp. JM10B15.</title>
        <authorList>
            <person name="Zhang M."/>
        </authorList>
    </citation>
    <scope>NUCLEOTIDE SEQUENCE</scope>
    <source>
        <strain evidence="8">JM10B15</strain>
    </source>
</reference>
<organism evidence="8 9">
    <name type="scientific">Gemmobacter denitrificans</name>
    <dbReference type="NCBI Taxonomy" id="3123040"/>
    <lineage>
        <taxon>Bacteria</taxon>
        <taxon>Pseudomonadati</taxon>
        <taxon>Pseudomonadota</taxon>
        <taxon>Alphaproteobacteria</taxon>
        <taxon>Rhodobacterales</taxon>
        <taxon>Paracoccaceae</taxon>
        <taxon>Gemmobacter</taxon>
    </lineage>
</organism>
<dbReference type="Proteomes" id="UP001431963">
    <property type="component" value="Unassembled WGS sequence"/>
</dbReference>
<feature type="active site" description="Charge relay system" evidence="5">
    <location>
        <position position="430"/>
    </location>
</feature>
<accession>A0ABU8BV20</accession>
<feature type="chain" id="PRO_5047377644" evidence="6">
    <location>
        <begin position="23"/>
        <end position="485"/>
    </location>
</feature>
<comment type="caution">
    <text evidence="8">The sequence shown here is derived from an EMBL/GenBank/DDBJ whole genome shotgun (WGS) entry which is preliminary data.</text>
</comment>
<dbReference type="Pfam" id="PF00082">
    <property type="entry name" value="Peptidase_S8"/>
    <property type="match status" value="1"/>
</dbReference>
<dbReference type="CDD" id="cd05561">
    <property type="entry name" value="Peptidases_S8_4"/>
    <property type="match status" value="1"/>
</dbReference>